<name>A0A812TWP2_SYMPI</name>
<proteinExistence type="predicted"/>
<organism evidence="1 2">
    <name type="scientific">Symbiodinium pilosum</name>
    <name type="common">Dinoflagellate</name>
    <dbReference type="NCBI Taxonomy" id="2952"/>
    <lineage>
        <taxon>Eukaryota</taxon>
        <taxon>Sar</taxon>
        <taxon>Alveolata</taxon>
        <taxon>Dinophyceae</taxon>
        <taxon>Suessiales</taxon>
        <taxon>Symbiodiniaceae</taxon>
        <taxon>Symbiodinium</taxon>
    </lineage>
</organism>
<evidence type="ECO:0000313" key="2">
    <source>
        <dbReference type="Proteomes" id="UP000649617"/>
    </source>
</evidence>
<sequence>YERISEWLLTMGAEEVFPDAVALLRWRDRNQRMLPKLALDGIATRDSAEQLVHCLQPGDKDAQMVVYGHGIAQPIEIAPPLLSAWGGSLIGFNLARWCHALTANARKMMDVMENITKLVRANRFSLDTVLYKVGEDAISDAFARAADASDSAQVVLIFPTLQE</sequence>
<dbReference type="Proteomes" id="UP000649617">
    <property type="component" value="Unassembled WGS sequence"/>
</dbReference>
<reference evidence="1" key="1">
    <citation type="submission" date="2021-02" db="EMBL/GenBank/DDBJ databases">
        <authorList>
            <person name="Dougan E. K."/>
            <person name="Rhodes N."/>
            <person name="Thang M."/>
            <person name="Chan C."/>
        </authorList>
    </citation>
    <scope>NUCLEOTIDE SEQUENCE</scope>
</reference>
<dbReference type="OrthoDB" id="436950at2759"/>
<dbReference type="Gene3D" id="3.40.50.720">
    <property type="entry name" value="NAD(P)-binding Rossmann-like Domain"/>
    <property type="match status" value="1"/>
</dbReference>
<comment type="caution">
    <text evidence="1">The sequence shown here is derived from an EMBL/GenBank/DDBJ whole genome shotgun (WGS) entry which is preliminary data.</text>
</comment>
<keyword evidence="2" id="KW-1185">Reference proteome</keyword>
<accession>A0A812TWP2</accession>
<dbReference type="AlphaFoldDB" id="A0A812TWP2"/>
<gene>
    <name evidence="1" type="primary">nipblb</name>
    <name evidence="1" type="ORF">SPIL2461_LOCUS14761</name>
</gene>
<dbReference type="EMBL" id="CAJNIZ010034736">
    <property type="protein sequence ID" value="CAE7554965.1"/>
    <property type="molecule type" value="Genomic_DNA"/>
</dbReference>
<feature type="non-terminal residue" evidence="1">
    <location>
        <position position="1"/>
    </location>
</feature>
<feature type="non-terminal residue" evidence="1">
    <location>
        <position position="163"/>
    </location>
</feature>
<protein>
    <submittedName>
        <fullName evidence="1">Nipblb protein</fullName>
    </submittedName>
</protein>
<evidence type="ECO:0000313" key="1">
    <source>
        <dbReference type="EMBL" id="CAE7554965.1"/>
    </source>
</evidence>